<dbReference type="InterPro" id="IPR007325">
    <property type="entry name" value="KFase/CYL"/>
</dbReference>
<evidence type="ECO:0000313" key="2">
    <source>
        <dbReference type="Proteomes" id="UP000601171"/>
    </source>
</evidence>
<dbReference type="PANTHER" id="PTHR43564:SF2">
    <property type="entry name" value="BLR6059 PROTEIN"/>
    <property type="match status" value="1"/>
</dbReference>
<dbReference type="RefSeq" id="WP_262430724.1">
    <property type="nucleotide sequence ID" value="NZ_JACRTG010000033.1"/>
</dbReference>
<organism evidence="1 2">
    <name type="scientific">Paratissierella segnis</name>
    <dbReference type="NCBI Taxonomy" id="2763679"/>
    <lineage>
        <taxon>Bacteria</taxon>
        <taxon>Bacillati</taxon>
        <taxon>Bacillota</taxon>
        <taxon>Tissierellia</taxon>
        <taxon>Tissierellales</taxon>
        <taxon>Tissierellaceae</taxon>
        <taxon>Paratissierella</taxon>
    </lineage>
</organism>
<dbReference type="GO" id="GO:0004061">
    <property type="term" value="F:arylformamidase activity"/>
    <property type="evidence" value="ECO:0007669"/>
    <property type="project" value="InterPro"/>
</dbReference>
<proteinExistence type="predicted"/>
<dbReference type="Pfam" id="PF04199">
    <property type="entry name" value="Cyclase"/>
    <property type="match status" value="1"/>
</dbReference>
<dbReference type="Gene3D" id="3.50.30.50">
    <property type="entry name" value="Putative cyclase"/>
    <property type="match status" value="1"/>
</dbReference>
<reference evidence="1" key="1">
    <citation type="submission" date="2020-08" db="EMBL/GenBank/DDBJ databases">
        <title>Genome public.</title>
        <authorList>
            <person name="Liu C."/>
            <person name="Sun Q."/>
        </authorList>
    </citation>
    <scope>NUCLEOTIDE SEQUENCE</scope>
    <source>
        <strain evidence="1">BX21</strain>
    </source>
</reference>
<accession>A0A926IM35</accession>
<comment type="caution">
    <text evidence="1">The sequence shown here is derived from an EMBL/GenBank/DDBJ whole genome shotgun (WGS) entry which is preliminary data.</text>
</comment>
<dbReference type="Proteomes" id="UP000601171">
    <property type="component" value="Unassembled WGS sequence"/>
</dbReference>
<protein>
    <submittedName>
        <fullName evidence="1">Cyclase family protein</fullName>
    </submittedName>
</protein>
<sequence length="266" mass="29716">MKLVDLSIKIQDRGDKVHSDSPGNAPAVEYYSHKDPVGKGGYLETFGLKDEDLIDGEGWAVEKVTIGTHSGTHMDAPYHFHSTMNHLEKEGGEPSWTIDQVPLEWCMGDAVVVDVRDKPTGYELTKNDFIEYFKKINYTLKPGDCVLLQTNATEIFGQPEYWVAGCGVGEEGTLWLTEQGVRCVGTDAWSWDIPLLHQRKLIEEGKLDPKLAWQGHKAGRLRAYVQIEKLTNLDKIPVTGAKFFAFPIPIKNASAGWIRAVAMIED</sequence>
<evidence type="ECO:0000313" key="1">
    <source>
        <dbReference type="EMBL" id="MBC8589258.1"/>
    </source>
</evidence>
<keyword evidence="2" id="KW-1185">Reference proteome</keyword>
<dbReference type="GO" id="GO:0019441">
    <property type="term" value="P:L-tryptophan catabolic process to kynurenine"/>
    <property type="evidence" value="ECO:0007669"/>
    <property type="project" value="InterPro"/>
</dbReference>
<dbReference type="SUPFAM" id="SSF102198">
    <property type="entry name" value="Putative cyclase"/>
    <property type="match status" value="1"/>
</dbReference>
<dbReference type="EMBL" id="JACRTG010000033">
    <property type="protein sequence ID" value="MBC8589258.1"/>
    <property type="molecule type" value="Genomic_DNA"/>
</dbReference>
<name>A0A926IM35_9FIRM</name>
<dbReference type="InterPro" id="IPR037175">
    <property type="entry name" value="KFase_sf"/>
</dbReference>
<gene>
    <name evidence="1" type="ORF">H8707_13640</name>
</gene>
<dbReference type="PANTHER" id="PTHR43564">
    <property type="entry name" value="KYNURENINE FORMAMIDASE-LIKE PROTEIN"/>
    <property type="match status" value="1"/>
</dbReference>
<dbReference type="AlphaFoldDB" id="A0A926IM35"/>